<feature type="chain" id="PRO_5047434399" evidence="2">
    <location>
        <begin position="28"/>
        <end position="547"/>
    </location>
</feature>
<dbReference type="Proteomes" id="UP000694865">
    <property type="component" value="Unplaced"/>
</dbReference>
<dbReference type="Gene3D" id="2.60.120.620">
    <property type="entry name" value="q2cbj1_9rhob like domain"/>
    <property type="match status" value="1"/>
</dbReference>
<evidence type="ECO:0000313" key="3">
    <source>
        <dbReference type="Proteomes" id="UP000694865"/>
    </source>
</evidence>
<name>A0ABM0GY16_SACKO</name>
<dbReference type="GeneID" id="100373740"/>
<gene>
    <name evidence="4" type="primary">LOC100373740</name>
</gene>
<protein>
    <submittedName>
        <fullName evidence="4">Uncharacterized protein LOC100373740</fullName>
    </submittedName>
</protein>
<dbReference type="RefSeq" id="XP_002739886.1">
    <property type="nucleotide sequence ID" value="XM_002739840.2"/>
</dbReference>
<evidence type="ECO:0000313" key="4">
    <source>
        <dbReference type="RefSeq" id="XP_002739886.1"/>
    </source>
</evidence>
<sequence>MTKMQDFGEVGLFLLAFFLLSNYSAVATETNFDVTKHLVHSYDTKDGCQAAVFDDLFTDELLEQLRIAAFHFSIWNYHDKLGDVDKSNLLWRSEMQLEFFSKTYLWEAMSRAVSGVTHKTLYPFSVMGTITRRFEPLVLEETTSDDFMLMLFLSDINWKKNDYGNLSLYSRHRNGSVSSILWTAHPQSGRVTFWNGTIPHMYHPPSIAQVFSGLILLVQATDSKEKYEYELEKSKKRLLETENIFFKSEVFPTLPGIIPKYDLDKHLTRKFYDGEGRPVAVYDDLFTKEQLDILYQFLTTVKGKLRFADTDVTLPEDGDNVNWIKMFTVDSFLPSNVWDVVSQVAQHISNNRTEWYPYDVSLNVIRNADHTHIHTDCEKFEDEFTFLLYMNPDWDVNKYGETVYFNEINDPITHLVGESTGNEQYEPIGAVTPKYGRVAIFRGIIPHSARPPSADVHNARYTFAVKVSKDKRTAMGKSLREIMEEFDEGLTIKESAILSMLYHTDIDASISDKLLYETLKDMQNKRVELMKTNLHDAKNFLLHNSHV</sequence>
<evidence type="ECO:0000256" key="2">
    <source>
        <dbReference type="SAM" id="SignalP"/>
    </source>
</evidence>
<keyword evidence="1" id="KW-0175">Coiled coil</keyword>
<feature type="signal peptide" evidence="2">
    <location>
        <begin position="1"/>
        <end position="27"/>
    </location>
</feature>
<dbReference type="PANTHER" id="PTHR35169">
    <property type="entry name" value="FE2OG DIOXYGENASE DOMAIN-CONTAINING PROTEIN"/>
    <property type="match status" value="1"/>
</dbReference>
<dbReference type="PANTHER" id="PTHR35169:SF1">
    <property type="entry name" value="PROLYL 4-HYDROXYLASE ALPHA SUBUNIT FE(2+) 2OG DIOXYGENASE DOMAIN-CONTAINING PROTEIN"/>
    <property type="match status" value="1"/>
</dbReference>
<proteinExistence type="predicted"/>
<feature type="coiled-coil region" evidence="1">
    <location>
        <begin position="217"/>
        <end position="244"/>
    </location>
</feature>
<keyword evidence="2" id="KW-0732">Signal</keyword>
<accession>A0ABM0GY16</accession>
<keyword evidence="3" id="KW-1185">Reference proteome</keyword>
<organism evidence="3 4">
    <name type="scientific">Saccoglossus kowalevskii</name>
    <name type="common">Acorn worm</name>
    <dbReference type="NCBI Taxonomy" id="10224"/>
    <lineage>
        <taxon>Eukaryota</taxon>
        <taxon>Metazoa</taxon>
        <taxon>Hemichordata</taxon>
        <taxon>Enteropneusta</taxon>
        <taxon>Harrimaniidae</taxon>
        <taxon>Saccoglossus</taxon>
    </lineage>
</organism>
<evidence type="ECO:0000256" key="1">
    <source>
        <dbReference type="SAM" id="Coils"/>
    </source>
</evidence>
<reference evidence="4" key="1">
    <citation type="submission" date="2025-08" db="UniProtKB">
        <authorList>
            <consortium name="RefSeq"/>
        </authorList>
    </citation>
    <scope>IDENTIFICATION</scope>
    <source>
        <tissue evidence="4">Testes</tissue>
    </source>
</reference>